<gene>
    <name evidence="1" type="ORF">F9K24_18525</name>
</gene>
<protein>
    <submittedName>
        <fullName evidence="1">Uncharacterized protein</fullName>
    </submittedName>
</protein>
<accession>A0A833GYK3</accession>
<organism evidence="1 2">
    <name type="scientific">Leptonema illini</name>
    <dbReference type="NCBI Taxonomy" id="183"/>
    <lineage>
        <taxon>Bacteria</taxon>
        <taxon>Pseudomonadati</taxon>
        <taxon>Spirochaetota</taxon>
        <taxon>Spirochaetia</taxon>
        <taxon>Leptospirales</taxon>
        <taxon>Leptospiraceae</taxon>
        <taxon>Leptonema</taxon>
    </lineage>
</organism>
<reference evidence="1 2" key="1">
    <citation type="submission" date="2019-10" db="EMBL/GenBank/DDBJ databases">
        <title>Extracellular Electron Transfer in a Candidatus Methanoperedens spp. Enrichment Culture.</title>
        <authorList>
            <person name="Berger S."/>
            <person name="Rangel Shaw D."/>
            <person name="Berben T."/>
            <person name="In 'T Zandt M."/>
            <person name="Frank J."/>
            <person name="Reimann J."/>
            <person name="Jetten M.S.M."/>
            <person name="Welte C.U."/>
        </authorList>
    </citation>
    <scope>NUCLEOTIDE SEQUENCE [LARGE SCALE GENOMIC DNA]</scope>
    <source>
        <strain evidence="1">SB12</strain>
    </source>
</reference>
<proteinExistence type="predicted"/>
<evidence type="ECO:0000313" key="2">
    <source>
        <dbReference type="Proteomes" id="UP000460298"/>
    </source>
</evidence>
<dbReference type="Proteomes" id="UP000460298">
    <property type="component" value="Unassembled WGS sequence"/>
</dbReference>
<dbReference type="AlphaFoldDB" id="A0A833GYK3"/>
<comment type="caution">
    <text evidence="1">The sequence shown here is derived from an EMBL/GenBank/DDBJ whole genome shotgun (WGS) entry which is preliminary data.</text>
</comment>
<dbReference type="EMBL" id="WBUI01000025">
    <property type="protein sequence ID" value="KAB2929895.1"/>
    <property type="molecule type" value="Genomic_DNA"/>
</dbReference>
<name>A0A833GYK3_9LEPT</name>
<evidence type="ECO:0000313" key="1">
    <source>
        <dbReference type="EMBL" id="KAB2929895.1"/>
    </source>
</evidence>
<sequence>MRLRNLITLLLVLSLCISCYLICRSQVKDLPPRVDTLNEPELHSLIDYIVRTEASQLPPSFDYDFSKDISYEIQEAYLFTSNESYLNQEKHRSGKQKDAVVTFRINWQDWDRMNLEFLVVLQNIGNGYILRQYRSSTQFRPEEYRLHDFDRDGFSEIMFVKNECGNMCTDERIEIFSYIHETSRRVFIENTYCFNTGLLWWESDYRIHSSSGTGDTLQILFTIYPTGCADSYTDGNATGNCAVRILTKPTFVYDGLNFHLLPDGEAQAFSKLRRTNCMFDHLSY</sequence>